<evidence type="ECO:0000313" key="2">
    <source>
        <dbReference type="Proteomes" id="UP000436911"/>
    </source>
</evidence>
<gene>
    <name evidence="1" type="ORF">DXT89_08750</name>
</gene>
<protein>
    <submittedName>
        <fullName evidence="1">Uncharacterized protein</fullName>
    </submittedName>
</protein>
<organism evidence="1 2">
    <name type="scientific">Agrobacterium vitis</name>
    <name type="common">Rhizobium vitis</name>
    <dbReference type="NCBI Taxonomy" id="373"/>
    <lineage>
        <taxon>Bacteria</taxon>
        <taxon>Pseudomonadati</taxon>
        <taxon>Pseudomonadota</taxon>
        <taxon>Alphaproteobacteria</taxon>
        <taxon>Hyphomicrobiales</taxon>
        <taxon>Rhizobiaceae</taxon>
        <taxon>Rhizobium/Agrobacterium group</taxon>
        <taxon>Agrobacterium</taxon>
    </lineage>
</organism>
<dbReference type="GeneID" id="60681462"/>
<name>A0A368P049_AGRVI</name>
<proteinExistence type="predicted"/>
<dbReference type="AlphaFoldDB" id="A0A368P049"/>
<dbReference type="EMBL" id="QUSG01000004">
    <property type="protein sequence ID" value="KAA3528136.1"/>
    <property type="molecule type" value="Genomic_DNA"/>
</dbReference>
<dbReference type="Proteomes" id="UP000436911">
    <property type="component" value="Unassembled WGS sequence"/>
</dbReference>
<dbReference type="OrthoDB" id="8394452at2"/>
<dbReference type="RefSeq" id="WP_060719565.1">
    <property type="nucleotide sequence ID" value="NZ_CP055265.1"/>
</dbReference>
<reference evidence="1 2" key="1">
    <citation type="submission" date="2018-08" db="EMBL/GenBank/DDBJ databases">
        <title>Genome sequencing of Agrobacterium vitis strain ICMP 10754.</title>
        <authorList>
            <person name="Visnovsky S.B."/>
            <person name="Pitman A.R."/>
        </authorList>
    </citation>
    <scope>NUCLEOTIDE SEQUENCE [LARGE SCALE GENOMIC DNA]</scope>
    <source>
        <strain evidence="1 2">ICMP 10754</strain>
    </source>
</reference>
<sequence>MIDATLTPLFERPLSARARAFLRKLKIHGGQLIVPDGPERQLANDCRACGYVLIREDQKTVLLTGLGQAYLDRLMRAN</sequence>
<comment type="caution">
    <text evidence="1">The sequence shown here is derived from an EMBL/GenBank/DDBJ whole genome shotgun (WGS) entry which is preliminary data.</text>
</comment>
<evidence type="ECO:0000313" key="1">
    <source>
        <dbReference type="EMBL" id="KAA3528136.1"/>
    </source>
</evidence>
<accession>A0A368P049</accession>